<evidence type="ECO:0000259" key="12">
    <source>
        <dbReference type="PROSITE" id="PS50262"/>
    </source>
</evidence>
<evidence type="ECO:0000256" key="10">
    <source>
        <dbReference type="SAM" id="MobiDB-lite"/>
    </source>
</evidence>
<feature type="region of interest" description="Disordered" evidence="10">
    <location>
        <begin position="371"/>
        <end position="395"/>
    </location>
</feature>
<dbReference type="PRINTS" id="PR00237">
    <property type="entry name" value="GPCRRHODOPSN"/>
</dbReference>
<protein>
    <recommendedName>
        <fullName evidence="12">G-protein coupled receptors family 1 profile domain-containing protein</fullName>
    </recommendedName>
</protein>
<evidence type="ECO:0000256" key="4">
    <source>
        <dbReference type="ARBA" id="ARBA00022989"/>
    </source>
</evidence>
<dbReference type="Proteomes" id="UP000030746">
    <property type="component" value="Unassembled WGS sequence"/>
</dbReference>
<keyword evidence="4 11" id="KW-1133">Transmembrane helix</keyword>
<keyword evidence="2" id="KW-1003">Cell membrane</keyword>
<dbReference type="Gene3D" id="1.20.1070.10">
    <property type="entry name" value="Rhodopsin 7-helix transmembrane proteins"/>
    <property type="match status" value="1"/>
</dbReference>
<feature type="transmembrane region" description="Helical" evidence="11">
    <location>
        <begin position="190"/>
        <end position="211"/>
    </location>
</feature>
<dbReference type="GO" id="GO:0004993">
    <property type="term" value="F:G protein-coupled serotonin receptor activity"/>
    <property type="evidence" value="ECO:0007669"/>
    <property type="project" value="UniProtKB-ARBA"/>
</dbReference>
<dbReference type="OMA" id="CALYLPC"/>
<feature type="transmembrane region" description="Helical" evidence="11">
    <location>
        <begin position="111"/>
        <end position="132"/>
    </location>
</feature>
<dbReference type="CTD" id="20244565"/>
<dbReference type="OrthoDB" id="10042731at2759"/>
<evidence type="ECO:0000256" key="6">
    <source>
        <dbReference type="ARBA" id="ARBA00023136"/>
    </source>
</evidence>
<feature type="transmembrane region" description="Helical" evidence="11">
    <location>
        <begin position="324"/>
        <end position="345"/>
    </location>
</feature>
<dbReference type="RefSeq" id="XP_009063646.1">
    <property type="nucleotide sequence ID" value="XM_009065398.1"/>
</dbReference>
<keyword evidence="7 9" id="KW-0675">Receptor</keyword>
<feature type="transmembrane region" description="Helical" evidence="11">
    <location>
        <begin position="231"/>
        <end position="252"/>
    </location>
</feature>
<accession>V4B956</accession>
<name>V4B956_LOTGI</name>
<evidence type="ECO:0000256" key="3">
    <source>
        <dbReference type="ARBA" id="ARBA00022692"/>
    </source>
</evidence>
<dbReference type="AlphaFoldDB" id="V4B956"/>
<evidence type="ECO:0000256" key="1">
    <source>
        <dbReference type="ARBA" id="ARBA00004651"/>
    </source>
</evidence>
<dbReference type="SMART" id="SM01381">
    <property type="entry name" value="7TM_GPCR_Srsx"/>
    <property type="match status" value="1"/>
</dbReference>
<dbReference type="GO" id="GO:0005886">
    <property type="term" value="C:plasma membrane"/>
    <property type="evidence" value="ECO:0007669"/>
    <property type="project" value="UniProtKB-SubCell"/>
</dbReference>
<dbReference type="KEGG" id="lgi:LOTGIDRAFT_183801"/>
<evidence type="ECO:0000313" key="14">
    <source>
        <dbReference type="Proteomes" id="UP000030746"/>
    </source>
</evidence>
<evidence type="ECO:0000256" key="2">
    <source>
        <dbReference type="ARBA" id="ARBA00022475"/>
    </source>
</evidence>
<dbReference type="PROSITE" id="PS00237">
    <property type="entry name" value="G_PROTEIN_RECEP_F1_1"/>
    <property type="match status" value="1"/>
</dbReference>
<feature type="transmembrane region" description="Helical" evidence="11">
    <location>
        <begin position="75"/>
        <end position="99"/>
    </location>
</feature>
<dbReference type="PROSITE" id="PS50262">
    <property type="entry name" value="G_PROTEIN_RECEP_F1_2"/>
    <property type="match status" value="1"/>
</dbReference>
<dbReference type="HOGENOM" id="CLU_009579_11_5_1"/>
<evidence type="ECO:0000313" key="13">
    <source>
        <dbReference type="EMBL" id="ESO85399.1"/>
    </source>
</evidence>
<keyword evidence="14" id="KW-1185">Reference proteome</keyword>
<reference evidence="13 14" key="1">
    <citation type="journal article" date="2013" name="Nature">
        <title>Insights into bilaterian evolution from three spiralian genomes.</title>
        <authorList>
            <person name="Simakov O."/>
            <person name="Marletaz F."/>
            <person name="Cho S.J."/>
            <person name="Edsinger-Gonzales E."/>
            <person name="Havlak P."/>
            <person name="Hellsten U."/>
            <person name="Kuo D.H."/>
            <person name="Larsson T."/>
            <person name="Lv J."/>
            <person name="Arendt D."/>
            <person name="Savage R."/>
            <person name="Osoegawa K."/>
            <person name="de Jong P."/>
            <person name="Grimwood J."/>
            <person name="Chapman J.A."/>
            <person name="Shapiro H."/>
            <person name="Aerts A."/>
            <person name="Otillar R.P."/>
            <person name="Terry A.Y."/>
            <person name="Boore J.L."/>
            <person name="Grigoriev I.V."/>
            <person name="Lindberg D.R."/>
            <person name="Seaver E.C."/>
            <person name="Weisblat D.A."/>
            <person name="Putnam N.H."/>
            <person name="Rokhsar D.S."/>
        </authorList>
    </citation>
    <scope>NUCLEOTIDE SEQUENCE [LARGE SCALE GENOMIC DNA]</scope>
</reference>
<dbReference type="GO" id="GO:0071880">
    <property type="term" value="P:adenylate cyclase-activating adrenergic receptor signaling pathway"/>
    <property type="evidence" value="ECO:0007669"/>
    <property type="project" value="TreeGrafter"/>
</dbReference>
<dbReference type="PANTHER" id="PTHR24248:SF192">
    <property type="entry name" value="G-PROTEIN COUPLED RECEPTORS FAMILY 1 PROFILE DOMAIN-CONTAINING PROTEIN"/>
    <property type="match status" value="1"/>
</dbReference>
<feature type="domain" description="G-protein coupled receptors family 1 profile" evidence="12">
    <location>
        <begin position="91"/>
        <end position="343"/>
    </location>
</feature>
<comment type="similarity">
    <text evidence="9">Belongs to the G-protein coupled receptor 1 family.</text>
</comment>
<keyword evidence="8 9" id="KW-0807">Transducer</keyword>
<keyword evidence="3 9" id="KW-0812">Transmembrane</keyword>
<evidence type="ECO:0000256" key="5">
    <source>
        <dbReference type="ARBA" id="ARBA00023040"/>
    </source>
</evidence>
<organism evidence="13 14">
    <name type="scientific">Lottia gigantea</name>
    <name type="common">Giant owl limpet</name>
    <dbReference type="NCBI Taxonomy" id="225164"/>
    <lineage>
        <taxon>Eukaryota</taxon>
        <taxon>Metazoa</taxon>
        <taxon>Spiralia</taxon>
        <taxon>Lophotrochozoa</taxon>
        <taxon>Mollusca</taxon>
        <taxon>Gastropoda</taxon>
        <taxon>Patellogastropoda</taxon>
        <taxon>Lottioidea</taxon>
        <taxon>Lottiidae</taxon>
        <taxon>Lottia</taxon>
    </lineage>
</organism>
<dbReference type="InterPro" id="IPR017452">
    <property type="entry name" value="GPCR_Rhodpsn_7TM"/>
</dbReference>
<feature type="compositionally biased region" description="Basic and acidic residues" evidence="10">
    <location>
        <begin position="386"/>
        <end position="395"/>
    </location>
</feature>
<evidence type="ECO:0000256" key="11">
    <source>
        <dbReference type="SAM" id="Phobius"/>
    </source>
</evidence>
<dbReference type="PANTHER" id="PTHR24248">
    <property type="entry name" value="ADRENERGIC RECEPTOR-RELATED G-PROTEIN COUPLED RECEPTOR"/>
    <property type="match status" value="1"/>
</dbReference>
<dbReference type="InterPro" id="IPR000276">
    <property type="entry name" value="GPCR_Rhodpsn"/>
</dbReference>
<dbReference type="GO" id="GO:0043410">
    <property type="term" value="P:positive regulation of MAPK cascade"/>
    <property type="evidence" value="ECO:0007669"/>
    <property type="project" value="TreeGrafter"/>
</dbReference>
<proteinExistence type="inferred from homology"/>
<feature type="transmembrane region" description="Helical" evidence="11">
    <location>
        <begin position="12"/>
        <end position="33"/>
    </location>
</feature>
<dbReference type="GeneID" id="20244565"/>
<keyword evidence="6 11" id="KW-0472">Membrane</keyword>
<gene>
    <name evidence="13" type="ORF">LOTGIDRAFT_183801</name>
</gene>
<evidence type="ECO:0000256" key="8">
    <source>
        <dbReference type="ARBA" id="ARBA00023224"/>
    </source>
</evidence>
<sequence length="395" mass="45209">MAYFENSNWSSTLINIRLLLIAFFFNCNMVVLADYSEIITDNEILEEISFLSEYSNFDYDNPQSNHDKDIGPEQIFGIALTAVMVPFILISNILVILSVKRFKRLQIPTNYFLVSLSAADIFIGLIIPFFMAVEVLKNEIPNIYVCLAPSRVLVMVCGVSILTLAIIAYDRYSALLYPLEYVNIMTEGKVAFLVFLSWVYSAVISWLPLFLRWHDGLDKFSVCSFNLLYSTAHVLFLSVVFGPACFVIFYCYSRIYTVAKHHARAIAAVEQSVRHNLEMRYIVKDTKCAKTLGLVIGVFLCLWLPYLALLVIDICVEQQMNEWLRNYLALLAFLNSGLNPWVYAFKNSEFRAAFKKIIRQSCFYRSCVPSERRSSTGSETSIFQESSHDLSRTNS</sequence>
<dbReference type="EMBL" id="KB203274">
    <property type="protein sequence ID" value="ESO85399.1"/>
    <property type="molecule type" value="Genomic_DNA"/>
</dbReference>
<evidence type="ECO:0000256" key="9">
    <source>
        <dbReference type="RuleBase" id="RU000688"/>
    </source>
</evidence>
<feature type="transmembrane region" description="Helical" evidence="11">
    <location>
        <begin position="292"/>
        <end position="312"/>
    </location>
</feature>
<keyword evidence="5 9" id="KW-0297">G-protein coupled receptor</keyword>
<comment type="subcellular location">
    <subcellularLocation>
        <location evidence="1">Cell membrane</location>
        <topology evidence="1">Multi-pass membrane protein</topology>
    </subcellularLocation>
</comment>
<dbReference type="Pfam" id="PF00001">
    <property type="entry name" value="7tm_1"/>
    <property type="match status" value="1"/>
</dbReference>
<evidence type="ECO:0000256" key="7">
    <source>
        <dbReference type="ARBA" id="ARBA00023170"/>
    </source>
</evidence>
<feature type="non-terminal residue" evidence="13">
    <location>
        <position position="395"/>
    </location>
</feature>
<dbReference type="SUPFAM" id="SSF81321">
    <property type="entry name" value="Family A G protein-coupled receptor-like"/>
    <property type="match status" value="1"/>
</dbReference>
<feature type="transmembrane region" description="Helical" evidence="11">
    <location>
        <begin position="152"/>
        <end position="169"/>
    </location>
</feature>